<accession>A0A6N8CLT2</accession>
<protein>
    <submittedName>
        <fullName evidence="7">YjbE family putative metal transport protein</fullName>
    </submittedName>
</protein>
<keyword evidence="3 6" id="KW-0812">Transmembrane</keyword>
<dbReference type="GO" id="GO:0016020">
    <property type="term" value="C:membrane"/>
    <property type="evidence" value="ECO:0007669"/>
    <property type="project" value="UniProtKB-SubCell"/>
</dbReference>
<comment type="similarity">
    <text evidence="2">Belongs to the TerC family.</text>
</comment>
<comment type="caution">
    <text evidence="7">The sequence shown here is derived from an EMBL/GenBank/DDBJ whole genome shotgun (WGS) entry which is preliminary data.</text>
</comment>
<feature type="transmembrane region" description="Helical" evidence="6">
    <location>
        <begin position="40"/>
        <end position="61"/>
    </location>
</feature>
<name>A0A6N8CLT2_9BACI</name>
<dbReference type="Proteomes" id="UP000440978">
    <property type="component" value="Unassembled WGS sequence"/>
</dbReference>
<dbReference type="InterPro" id="IPR022301">
    <property type="entry name" value="Integral_membrane_YjbE"/>
</dbReference>
<dbReference type="Pfam" id="PF03741">
    <property type="entry name" value="TerC"/>
    <property type="match status" value="1"/>
</dbReference>
<feature type="transmembrane region" description="Helical" evidence="6">
    <location>
        <begin position="97"/>
        <end position="121"/>
    </location>
</feature>
<evidence type="ECO:0000256" key="3">
    <source>
        <dbReference type="ARBA" id="ARBA00022692"/>
    </source>
</evidence>
<sequence>MTFLIGLLSIIIIDIVLSGDNAVVIALACRNLPKEKQRPAILIGSGGAILLRIILTFIAFWLLELPLLNMIGGVLLLYIAIHLLTSNENPDLKSSSTLFGAVRTIIIADFVMSLDNVVAIAGAAHNNVLLIIIGLAISMPLIIWGSQLLMKLMERFPVIVTIGAAILGYTAGEMIFKDQLIDQWFQTDLINKGIAVLFALLVVLAGYLINNNKKSKKKHVNEHQTLSR</sequence>
<comment type="subcellular location">
    <subcellularLocation>
        <location evidence="1">Membrane</location>
        <topology evidence="1">Multi-pass membrane protein</topology>
    </subcellularLocation>
</comment>
<reference evidence="7 8" key="1">
    <citation type="submission" date="2019-11" db="EMBL/GenBank/DDBJ databases">
        <title>Terrilactibacillus tamarindus sp. nov. BCM23-1 isolated from bark of Tamarindus indica.</title>
        <authorList>
            <person name="Kingkaew E."/>
            <person name="Tanasupawat S."/>
        </authorList>
    </citation>
    <scope>NUCLEOTIDE SEQUENCE [LARGE SCALE GENOMIC DNA]</scope>
    <source>
        <strain evidence="7 8">BCM23-1</strain>
    </source>
</reference>
<evidence type="ECO:0000313" key="8">
    <source>
        <dbReference type="Proteomes" id="UP000440978"/>
    </source>
</evidence>
<organism evidence="7 8">
    <name type="scientific">Terrilactibacillus tamarindi</name>
    <dbReference type="NCBI Taxonomy" id="2599694"/>
    <lineage>
        <taxon>Bacteria</taxon>
        <taxon>Bacillati</taxon>
        <taxon>Bacillota</taxon>
        <taxon>Bacilli</taxon>
        <taxon>Bacillales</taxon>
        <taxon>Bacillaceae</taxon>
        <taxon>Terrilactibacillus</taxon>
    </lineage>
</organism>
<dbReference type="InterPro" id="IPR005496">
    <property type="entry name" value="Integral_membrane_TerC"/>
</dbReference>
<evidence type="ECO:0000256" key="6">
    <source>
        <dbReference type="SAM" id="Phobius"/>
    </source>
</evidence>
<dbReference type="OrthoDB" id="5295733at2"/>
<evidence type="ECO:0000256" key="4">
    <source>
        <dbReference type="ARBA" id="ARBA00022989"/>
    </source>
</evidence>
<dbReference type="PANTHER" id="PTHR30238:SF4">
    <property type="entry name" value="SLL1022 PROTEIN"/>
    <property type="match status" value="1"/>
</dbReference>
<evidence type="ECO:0000256" key="2">
    <source>
        <dbReference type="ARBA" id="ARBA00007511"/>
    </source>
</evidence>
<proteinExistence type="inferred from homology"/>
<feature type="transmembrane region" description="Helical" evidence="6">
    <location>
        <begin position="156"/>
        <end position="177"/>
    </location>
</feature>
<keyword evidence="8" id="KW-1185">Reference proteome</keyword>
<dbReference type="PANTHER" id="PTHR30238">
    <property type="entry name" value="MEMBRANE BOUND PREDICTED REDOX MODULATOR"/>
    <property type="match status" value="1"/>
</dbReference>
<keyword evidence="5 6" id="KW-0472">Membrane</keyword>
<feature type="transmembrane region" description="Helical" evidence="6">
    <location>
        <begin position="6"/>
        <end position="28"/>
    </location>
</feature>
<feature type="transmembrane region" description="Helical" evidence="6">
    <location>
        <begin position="67"/>
        <end position="85"/>
    </location>
</feature>
<gene>
    <name evidence="7" type="ORF">GMB86_02780</name>
</gene>
<dbReference type="EMBL" id="WNHB01000003">
    <property type="protein sequence ID" value="MTT30939.1"/>
    <property type="molecule type" value="Genomic_DNA"/>
</dbReference>
<feature type="transmembrane region" description="Helical" evidence="6">
    <location>
        <begin position="189"/>
        <end position="209"/>
    </location>
</feature>
<dbReference type="NCBIfam" id="TIGR03717">
    <property type="entry name" value="R_switched_YjbE"/>
    <property type="match status" value="1"/>
</dbReference>
<dbReference type="AlphaFoldDB" id="A0A6N8CLT2"/>
<keyword evidence="4 6" id="KW-1133">Transmembrane helix</keyword>
<feature type="transmembrane region" description="Helical" evidence="6">
    <location>
        <begin position="127"/>
        <end position="144"/>
    </location>
</feature>
<evidence type="ECO:0000256" key="5">
    <source>
        <dbReference type="ARBA" id="ARBA00023136"/>
    </source>
</evidence>
<evidence type="ECO:0000256" key="1">
    <source>
        <dbReference type="ARBA" id="ARBA00004141"/>
    </source>
</evidence>
<evidence type="ECO:0000313" key="7">
    <source>
        <dbReference type="EMBL" id="MTT30939.1"/>
    </source>
</evidence>
<dbReference type="RefSeq" id="WP_155216608.1">
    <property type="nucleotide sequence ID" value="NZ_WNHB01000003.1"/>
</dbReference>